<keyword evidence="1" id="KW-0808">Transferase</keyword>
<dbReference type="Gene3D" id="3.90.550.10">
    <property type="entry name" value="Spore Coat Polysaccharide Biosynthesis Protein SpsA, Chain A"/>
    <property type="match status" value="1"/>
</dbReference>
<dbReference type="PANTHER" id="PTHR21485">
    <property type="entry name" value="HAD SUPERFAMILY MEMBERS CMAS AND KDSC"/>
    <property type="match status" value="1"/>
</dbReference>
<keyword evidence="2" id="KW-1185">Reference proteome</keyword>
<dbReference type="SUPFAM" id="SSF53448">
    <property type="entry name" value="Nucleotide-diphospho-sugar transferases"/>
    <property type="match status" value="1"/>
</dbReference>
<gene>
    <name evidence="1" type="primary">pseF</name>
    <name evidence="1" type="ORF">NP596_00565</name>
</gene>
<dbReference type="RefSeq" id="WP_256613249.1">
    <property type="nucleotide sequence ID" value="NZ_JANIBK010000001.1"/>
</dbReference>
<dbReference type="PANTHER" id="PTHR21485:SF6">
    <property type="entry name" value="N-ACYLNEURAMINATE CYTIDYLYLTRANSFERASE-RELATED"/>
    <property type="match status" value="1"/>
</dbReference>
<dbReference type="GO" id="GO:0016779">
    <property type="term" value="F:nucleotidyltransferase activity"/>
    <property type="evidence" value="ECO:0007669"/>
    <property type="project" value="UniProtKB-KW"/>
</dbReference>
<reference evidence="1 2" key="1">
    <citation type="submission" date="2022-07" db="EMBL/GenBank/DDBJ databases">
        <title>Methylomonas rivi sp. nov., Methylomonas rosea sp. nov., Methylomonas aureus sp. nov. and Methylomonas subterranea sp. nov., four novel methanotrophs isolated from a freshwater creek and the deep terrestrial subsurface.</title>
        <authorList>
            <person name="Abin C."/>
            <person name="Sankaranarayanan K."/>
            <person name="Garner C."/>
            <person name="Sindelar R."/>
            <person name="Kotary K."/>
            <person name="Garner R."/>
            <person name="Barclay S."/>
            <person name="Lawson P."/>
            <person name="Krumholz L."/>
        </authorList>
    </citation>
    <scope>NUCLEOTIDE SEQUENCE [LARGE SCALE GENOMIC DNA]</scope>
    <source>
        <strain evidence="1 2">WSC-6</strain>
    </source>
</reference>
<evidence type="ECO:0000313" key="1">
    <source>
        <dbReference type="EMBL" id="MCQ8126932.1"/>
    </source>
</evidence>
<dbReference type="InterPro" id="IPR020039">
    <property type="entry name" value="PseF"/>
</dbReference>
<dbReference type="Pfam" id="PF02348">
    <property type="entry name" value="CTP_transf_3"/>
    <property type="match status" value="1"/>
</dbReference>
<dbReference type="InterPro" id="IPR050793">
    <property type="entry name" value="CMP-NeuNAc_synthase"/>
</dbReference>
<sequence>MKIAVIPARGGSKRIPRKNVKDFCGKPMIAWSIGAAQTSGLFDHIIVSTDDAEIAEAAKTWGAEVPFMRPLELSNDYVGTRAVTKHALEWAMAAYGNIAYVCTIYATAPFIKATDLSDGLALMVESGKSLAFTVTGFSYPIQRALRITETHGVAMFQPEHRMTRSQDLEPAYHDAGQFYWAKAEAIMQGIPTFSEDAAPLILPHFQVQDIDTEDDWLRAELMFRAWGNLPETGKRGG</sequence>
<dbReference type="NCBIfam" id="TIGR03584">
    <property type="entry name" value="PseF"/>
    <property type="match status" value="1"/>
</dbReference>
<evidence type="ECO:0000313" key="2">
    <source>
        <dbReference type="Proteomes" id="UP001524586"/>
    </source>
</evidence>
<dbReference type="InterPro" id="IPR029044">
    <property type="entry name" value="Nucleotide-diphossugar_trans"/>
</dbReference>
<accession>A0ABT1TZE8</accession>
<proteinExistence type="predicted"/>
<dbReference type="EC" id="2.7.7.81" evidence="1"/>
<dbReference type="Proteomes" id="UP001524586">
    <property type="component" value="Unassembled WGS sequence"/>
</dbReference>
<keyword evidence="1" id="KW-0548">Nucleotidyltransferase</keyword>
<protein>
    <submittedName>
        <fullName evidence="1">Pseudaminic acid cytidylyltransferase</fullName>
        <ecNumber evidence="1">2.7.7.81</ecNumber>
    </submittedName>
</protein>
<dbReference type="InterPro" id="IPR003329">
    <property type="entry name" value="Cytidylyl_trans"/>
</dbReference>
<dbReference type="EMBL" id="JANIBK010000001">
    <property type="protein sequence ID" value="MCQ8126932.1"/>
    <property type="molecule type" value="Genomic_DNA"/>
</dbReference>
<comment type="caution">
    <text evidence="1">The sequence shown here is derived from an EMBL/GenBank/DDBJ whole genome shotgun (WGS) entry which is preliminary data.</text>
</comment>
<organism evidence="1 2">
    <name type="scientific">Methylomonas rivi</name>
    <dbReference type="NCBI Taxonomy" id="2952226"/>
    <lineage>
        <taxon>Bacteria</taxon>
        <taxon>Pseudomonadati</taxon>
        <taxon>Pseudomonadota</taxon>
        <taxon>Gammaproteobacteria</taxon>
        <taxon>Methylococcales</taxon>
        <taxon>Methylococcaceae</taxon>
        <taxon>Methylomonas</taxon>
    </lineage>
</organism>
<dbReference type="CDD" id="cd02513">
    <property type="entry name" value="CMP-NeuAc_Synthase"/>
    <property type="match status" value="1"/>
</dbReference>
<name>A0ABT1TZE8_9GAMM</name>